<protein>
    <submittedName>
        <fullName evidence="3">Uncharacterized protein</fullName>
    </submittedName>
</protein>
<proteinExistence type="predicted"/>
<accession>A0A1I8F5I3</accession>
<name>A0A1I8F5I3_9PLAT</name>
<dbReference type="AlphaFoldDB" id="A0A1I8F5I3"/>
<reference evidence="3" key="1">
    <citation type="submission" date="2016-11" db="UniProtKB">
        <authorList>
            <consortium name="WormBaseParasite"/>
        </authorList>
    </citation>
    <scope>IDENTIFICATION</scope>
</reference>
<sequence>MDKHMPDDQMHRRVDAKFRVEPTRQADKVQTVQALQETNTSGGGHVLAVLLRAHLLRVLLQRLHPEYLPGPTAAWSVWTHSLEAALESGAGDPDRLRVVRAPPAARRHRRPSLADSPGWLRRTTAGFRNPVYSALRSKRSPGRFSVSVTTQSTAVSTSVAACSSSELDRTMLAAGGKPSATPRGRLRRPMTNWKRCCTATAQIMQKNV</sequence>
<evidence type="ECO:0000313" key="2">
    <source>
        <dbReference type="Proteomes" id="UP000095280"/>
    </source>
</evidence>
<evidence type="ECO:0000313" key="3">
    <source>
        <dbReference type="WBParaSite" id="maker-unitig_21244-snap-gene-0.2-mRNA-1"/>
    </source>
</evidence>
<dbReference type="Proteomes" id="UP000095280">
    <property type="component" value="Unplaced"/>
</dbReference>
<keyword evidence="2" id="KW-1185">Reference proteome</keyword>
<evidence type="ECO:0000256" key="1">
    <source>
        <dbReference type="SAM" id="MobiDB-lite"/>
    </source>
</evidence>
<feature type="region of interest" description="Disordered" evidence="1">
    <location>
        <begin position="102"/>
        <end position="121"/>
    </location>
</feature>
<dbReference type="WBParaSite" id="maker-unitig_21244-snap-gene-0.2-mRNA-1">
    <property type="protein sequence ID" value="maker-unitig_21244-snap-gene-0.2-mRNA-1"/>
    <property type="gene ID" value="maker-unitig_21244-snap-gene-0.2"/>
</dbReference>
<organism evidence="2 3">
    <name type="scientific">Macrostomum lignano</name>
    <dbReference type="NCBI Taxonomy" id="282301"/>
    <lineage>
        <taxon>Eukaryota</taxon>
        <taxon>Metazoa</taxon>
        <taxon>Spiralia</taxon>
        <taxon>Lophotrochozoa</taxon>
        <taxon>Platyhelminthes</taxon>
        <taxon>Rhabditophora</taxon>
        <taxon>Macrostomorpha</taxon>
        <taxon>Macrostomida</taxon>
        <taxon>Macrostomidae</taxon>
        <taxon>Macrostomum</taxon>
    </lineage>
</organism>